<dbReference type="EMBL" id="JGYG01000003">
    <property type="protein sequence ID" value="KFI30691.1"/>
    <property type="molecule type" value="Genomic_DNA"/>
</dbReference>
<dbReference type="AlphaFoldDB" id="A0A086Y8U1"/>
<comment type="caution">
    <text evidence="2">The sequence shown here is derived from an EMBL/GenBank/DDBJ whole genome shotgun (WGS) entry which is preliminary data.</text>
</comment>
<feature type="coiled-coil region" evidence="1">
    <location>
        <begin position="34"/>
        <end position="61"/>
    </location>
</feature>
<accession>A0A086Y8U1</accession>
<sequence>MKEGAVTTAEQNEGLSEASELNLTKQVLALALQLSELQVKVRRMNRRIAELEREIEPTECVDTTPFRDRSWSIE</sequence>
<evidence type="ECO:0000313" key="2">
    <source>
        <dbReference type="EMBL" id="KFI30691.1"/>
    </source>
</evidence>
<name>A0A086Y8U1_9RHOB</name>
<keyword evidence="1" id="KW-0175">Coiled coil</keyword>
<proteinExistence type="predicted"/>
<protein>
    <submittedName>
        <fullName evidence="2">Uncharacterized protein</fullName>
    </submittedName>
</protein>
<evidence type="ECO:0000313" key="3">
    <source>
        <dbReference type="Proteomes" id="UP000028826"/>
    </source>
</evidence>
<reference evidence="2 3" key="1">
    <citation type="submission" date="2014-03" db="EMBL/GenBank/DDBJ databases">
        <title>Genome of Haematobacter massiliensis CCUG 47968.</title>
        <authorList>
            <person name="Wang D."/>
            <person name="Wang G."/>
        </authorList>
    </citation>
    <scope>NUCLEOTIDE SEQUENCE [LARGE SCALE GENOMIC DNA]</scope>
    <source>
        <strain evidence="2 3">CCUG 47968</strain>
    </source>
</reference>
<evidence type="ECO:0000256" key="1">
    <source>
        <dbReference type="SAM" id="Coils"/>
    </source>
</evidence>
<keyword evidence="3" id="KW-1185">Reference proteome</keyword>
<gene>
    <name evidence="2" type="ORF">CN97_12805</name>
</gene>
<organism evidence="2 3">
    <name type="scientific">Haematobacter massiliensis</name>
    <dbReference type="NCBI Taxonomy" id="195105"/>
    <lineage>
        <taxon>Bacteria</taxon>
        <taxon>Pseudomonadati</taxon>
        <taxon>Pseudomonadota</taxon>
        <taxon>Alphaproteobacteria</taxon>
        <taxon>Rhodobacterales</taxon>
        <taxon>Paracoccaceae</taxon>
        <taxon>Haematobacter</taxon>
    </lineage>
</organism>
<dbReference type="Proteomes" id="UP000028826">
    <property type="component" value="Unassembled WGS sequence"/>
</dbReference>